<name>A0A1H0MQ79_9BACT</name>
<dbReference type="InterPro" id="IPR001763">
    <property type="entry name" value="Rhodanese-like_dom"/>
</dbReference>
<dbReference type="RefSeq" id="WP_092220668.1">
    <property type="nucleotide sequence ID" value="NZ_FNJI01000006.1"/>
</dbReference>
<reference evidence="2 3" key="1">
    <citation type="submission" date="2016-10" db="EMBL/GenBank/DDBJ databases">
        <authorList>
            <person name="de Groot N.N."/>
        </authorList>
    </citation>
    <scope>NUCLEOTIDE SEQUENCE [LARGE SCALE GENOMIC DNA]</scope>
    <source>
        <strain evidence="2 3">DSM 12130</strain>
    </source>
</reference>
<organism evidence="2 3">
    <name type="scientific">Desulforhopalus singaporensis</name>
    <dbReference type="NCBI Taxonomy" id="91360"/>
    <lineage>
        <taxon>Bacteria</taxon>
        <taxon>Pseudomonadati</taxon>
        <taxon>Thermodesulfobacteriota</taxon>
        <taxon>Desulfobulbia</taxon>
        <taxon>Desulfobulbales</taxon>
        <taxon>Desulfocapsaceae</taxon>
        <taxon>Desulforhopalus</taxon>
    </lineage>
</organism>
<dbReference type="PROSITE" id="PS50206">
    <property type="entry name" value="RHODANESE_3"/>
    <property type="match status" value="1"/>
</dbReference>
<dbReference type="InterPro" id="IPR050229">
    <property type="entry name" value="GlpE_sulfurtransferase"/>
</dbReference>
<evidence type="ECO:0000259" key="1">
    <source>
        <dbReference type="PROSITE" id="PS50206"/>
    </source>
</evidence>
<dbReference type="PROSITE" id="PS00380">
    <property type="entry name" value="RHODANESE_1"/>
    <property type="match status" value="1"/>
</dbReference>
<dbReference type="SUPFAM" id="SSF52821">
    <property type="entry name" value="Rhodanese/Cell cycle control phosphatase"/>
    <property type="match status" value="1"/>
</dbReference>
<feature type="domain" description="Rhodanese" evidence="1">
    <location>
        <begin position="26"/>
        <end position="110"/>
    </location>
</feature>
<proteinExistence type="predicted"/>
<dbReference type="Pfam" id="PF00581">
    <property type="entry name" value="Rhodanese"/>
    <property type="match status" value="1"/>
</dbReference>
<accession>A0A1H0MQ79</accession>
<dbReference type="Gene3D" id="1.20.1260.10">
    <property type="match status" value="1"/>
</dbReference>
<dbReference type="InterPro" id="IPR003251">
    <property type="entry name" value="Rr_diiron-bd_dom"/>
</dbReference>
<protein>
    <submittedName>
        <fullName evidence="2">Rhodanese-related sulfurtransferase</fullName>
    </submittedName>
</protein>
<dbReference type="GO" id="GO:0046872">
    <property type="term" value="F:metal ion binding"/>
    <property type="evidence" value="ECO:0007669"/>
    <property type="project" value="InterPro"/>
</dbReference>
<dbReference type="GO" id="GO:0016491">
    <property type="term" value="F:oxidoreductase activity"/>
    <property type="evidence" value="ECO:0007669"/>
    <property type="project" value="InterPro"/>
</dbReference>
<dbReference type="PANTHER" id="PTHR43031:SF17">
    <property type="entry name" value="SULFURTRANSFERASE YTWF-RELATED"/>
    <property type="match status" value="1"/>
</dbReference>
<dbReference type="Gene3D" id="3.40.250.10">
    <property type="entry name" value="Rhodanese-like domain"/>
    <property type="match status" value="1"/>
</dbReference>
<sequence>MNWNTIFNNNKELTAAQTREIVNSHPAETYQLIDVRQPREYAENHLPGALLIPLNRIEENIDKFENQKKIIVYCRSGNRSNAACQLIRAKNFSQVYNMTGGILSWEGHTARGAEEAGLDYFLQGDFDNALQMAYGLEVTLQQFYLILAERSVVRDQIELLQKMASFEKGHINRLLSEAQRTGVNIATQGQPTLLEGGLTIAHVREAFGAQLDTIESIFQLSMMFEAQAYDLYTRLMRRTDDSQQQEFYYKMAQEEKKHLDRLTTAFDSL</sequence>
<keyword evidence="3" id="KW-1185">Reference proteome</keyword>
<keyword evidence="2" id="KW-0808">Transferase</keyword>
<dbReference type="CDD" id="cd01045">
    <property type="entry name" value="Ferritin_like_AB"/>
    <property type="match status" value="1"/>
</dbReference>
<dbReference type="InterPro" id="IPR009078">
    <property type="entry name" value="Ferritin-like_SF"/>
</dbReference>
<dbReference type="Pfam" id="PF02915">
    <property type="entry name" value="Rubrerythrin"/>
    <property type="match status" value="1"/>
</dbReference>
<dbReference type="AlphaFoldDB" id="A0A1H0MQ79"/>
<gene>
    <name evidence="2" type="ORF">SAMN05660330_01142</name>
</gene>
<evidence type="ECO:0000313" key="2">
    <source>
        <dbReference type="EMBL" id="SDO82562.1"/>
    </source>
</evidence>
<dbReference type="OrthoDB" id="285281at2"/>
<dbReference type="InterPro" id="IPR001307">
    <property type="entry name" value="Thiosulphate_STrfase_CS"/>
</dbReference>
<dbReference type="GO" id="GO:0004792">
    <property type="term" value="F:thiosulfate-cyanide sulfurtransferase activity"/>
    <property type="evidence" value="ECO:0007669"/>
    <property type="project" value="InterPro"/>
</dbReference>
<dbReference type="SMART" id="SM00450">
    <property type="entry name" value="RHOD"/>
    <property type="match status" value="1"/>
</dbReference>
<dbReference type="SUPFAM" id="SSF47240">
    <property type="entry name" value="Ferritin-like"/>
    <property type="match status" value="1"/>
</dbReference>
<dbReference type="InterPro" id="IPR036873">
    <property type="entry name" value="Rhodanese-like_dom_sf"/>
</dbReference>
<dbReference type="InterPro" id="IPR012347">
    <property type="entry name" value="Ferritin-like"/>
</dbReference>
<dbReference type="PANTHER" id="PTHR43031">
    <property type="entry name" value="FAD-DEPENDENT OXIDOREDUCTASE"/>
    <property type="match status" value="1"/>
</dbReference>
<dbReference type="CDD" id="cd00158">
    <property type="entry name" value="RHOD"/>
    <property type="match status" value="1"/>
</dbReference>
<dbReference type="Proteomes" id="UP000199073">
    <property type="component" value="Unassembled WGS sequence"/>
</dbReference>
<dbReference type="STRING" id="91360.SAMN05660330_01142"/>
<evidence type="ECO:0000313" key="3">
    <source>
        <dbReference type="Proteomes" id="UP000199073"/>
    </source>
</evidence>
<dbReference type="EMBL" id="FNJI01000006">
    <property type="protein sequence ID" value="SDO82562.1"/>
    <property type="molecule type" value="Genomic_DNA"/>
</dbReference>